<proteinExistence type="predicted"/>
<organism evidence="2">
    <name type="scientific">Roseihalotalea indica</name>
    <dbReference type="NCBI Taxonomy" id="2867963"/>
    <lineage>
        <taxon>Bacteria</taxon>
        <taxon>Pseudomonadati</taxon>
        <taxon>Bacteroidota</taxon>
        <taxon>Cytophagia</taxon>
        <taxon>Cytophagales</taxon>
        <taxon>Catalimonadaceae</taxon>
        <taxon>Roseihalotalea</taxon>
    </lineage>
</organism>
<keyword evidence="1" id="KW-0472">Membrane</keyword>
<keyword evidence="1" id="KW-0812">Transmembrane</keyword>
<feature type="transmembrane region" description="Helical" evidence="1">
    <location>
        <begin position="154"/>
        <end position="174"/>
    </location>
</feature>
<gene>
    <name evidence="2" type="ORF">K4G66_03760</name>
</gene>
<protein>
    <recommendedName>
        <fullName evidence="3">Ceramidase</fullName>
    </recommendedName>
</protein>
<sequence>MMPFYTDYFNLLTNIFHLLMVYLPDGGGSYAETNTDYIIVEPWNAITSLFLIVPAIYLLVKLHQEGTYRQHPFLLLCIPLLILGGLGSTFYHAFRAYPFFLYLDVVPTLLLTLAISAYFWYRVVKKGWLVAIIVVGALSLRIGLLYVLPPQLSINISYLISGVVIFVPTVLILVATQFEQSQKIILAALLLGVSLMFRRLDTELAYILPMGTHFLWHIFSAVGAFFLAEYLYFLDRQRISLVAS</sequence>
<keyword evidence="1" id="KW-1133">Transmembrane helix</keyword>
<accession>A0AA49JGS9</accession>
<feature type="transmembrane region" description="Helical" evidence="1">
    <location>
        <begin position="186"/>
        <end position="208"/>
    </location>
</feature>
<name>A0AA49JGS9_9BACT</name>
<feature type="transmembrane region" description="Helical" evidence="1">
    <location>
        <begin position="43"/>
        <end position="60"/>
    </location>
</feature>
<reference evidence="2" key="1">
    <citation type="journal article" date="2023" name="Comput. Struct. Biotechnol. J.">
        <title>Discovery of a novel marine Bacteroidetes with a rich repertoire of carbohydrate-active enzymes.</title>
        <authorList>
            <person name="Chen B."/>
            <person name="Liu G."/>
            <person name="Chen Q."/>
            <person name="Wang H."/>
            <person name="Liu L."/>
            <person name="Tang K."/>
        </authorList>
    </citation>
    <scope>NUCLEOTIDE SEQUENCE</scope>
    <source>
        <strain evidence="2">TK19036</strain>
    </source>
</reference>
<dbReference type="AlphaFoldDB" id="A0AA49JGS9"/>
<evidence type="ECO:0008006" key="3">
    <source>
        <dbReference type="Google" id="ProtNLM"/>
    </source>
</evidence>
<dbReference type="EMBL" id="CP120682">
    <property type="protein sequence ID" value="WKN37824.1"/>
    <property type="molecule type" value="Genomic_DNA"/>
</dbReference>
<feature type="transmembrane region" description="Helical" evidence="1">
    <location>
        <begin position="214"/>
        <end position="234"/>
    </location>
</feature>
<reference evidence="2" key="2">
    <citation type="journal article" date="2024" name="Antonie Van Leeuwenhoek">
        <title>Roseihalotalea indica gen. nov., sp. nov., a halophilic Bacteroidetes from mesopelagic Southwest Indian Ocean with higher carbohydrate metabolic potential.</title>
        <authorList>
            <person name="Chen B."/>
            <person name="Zhang M."/>
            <person name="Lin D."/>
            <person name="Ye J."/>
            <person name="Tang K."/>
        </authorList>
    </citation>
    <scope>NUCLEOTIDE SEQUENCE</scope>
    <source>
        <strain evidence="2">TK19036</strain>
    </source>
</reference>
<feature type="transmembrane region" description="Helical" evidence="1">
    <location>
        <begin position="72"/>
        <end position="93"/>
    </location>
</feature>
<feature type="transmembrane region" description="Helical" evidence="1">
    <location>
        <begin position="99"/>
        <end position="121"/>
    </location>
</feature>
<evidence type="ECO:0000313" key="2">
    <source>
        <dbReference type="EMBL" id="WKN37824.1"/>
    </source>
</evidence>
<evidence type="ECO:0000256" key="1">
    <source>
        <dbReference type="SAM" id="Phobius"/>
    </source>
</evidence>
<feature type="transmembrane region" description="Helical" evidence="1">
    <location>
        <begin position="128"/>
        <end position="148"/>
    </location>
</feature>